<evidence type="ECO:0000313" key="1">
    <source>
        <dbReference type="EMBL" id="KAA8883749.1"/>
    </source>
</evidence>
<keyword evidence="2" id="KW-1185">Reference proteome</keyword>
<gene>
    <name evidence="1" type="ORF">F3087_37415</name>
</gene>
<dbReference type="AlphaFoldDB" id="A0A5N0E5S6"/>
<sequence>MAIVDSCGAPIGGLAWHWKLTVTGSAEAGPASSAGASVSDARAAIVVIRRDFAECVLIAVPREYFGRTDDRNVPDVAASSEITNQSSEIQMLLIGIMIMCRMHCLDEAS</sequence>
<name>A0A5N0E5S6_9NOCA</name>
<proteinExistence type="predicted"/>
<reference evidence="1 2" key="1">
    <citation type="submission" date="2019-09" db="EMBL/GenBank/DDBJ databases">
        <authorList>
            <person name="Wang X."/>
        </authorList>
    </citation>
    <scope>NUCLEOTIDE SEQUENCE [LARGE SCALE GENOMIC DNA]</scope>
    <source>
        <strain evidence="1 2">CICC 11023</strain>
    </source>
</reference>
<dbReference type="RefSeq" id="WP_150406876.1">
    <property type="nucleotide sequence ID" value="NZ_VXLC01000026.1"/>
</dbReference>
<evidence type="ECO:0000313" key="2">
    <source>
        <dbReference type="Proteomes" id="UP000323876"/>
    </source>
</evidence>
<dbReference type="Proteomes" id="UP000323876">
    <property type="component" value="Unassembled WGS sequence"/>
</dbReference>
<dbReference type="EMBL" id="VXLC01000026">
    <property type="protein sequence ID" value="KAA8883749.1"/>
    <property type="molecule type" value="Genomic_DNA"/>
</dbReference>
<protein>
    <submittedName>
        <fullName evidence="1">Uncharacterized protein</fullName>
    </submittedName>
</protein>
<accession>A0A5N0E5S6</accession>
<comment type="caution">
    <text evidence="1">The sequence shown here is derived from an EMBL/GenBank/DDBJ whole genome shotgun (WGS) entry which is preliminary data.</text>
</comment>
<organism evidence="1 2">
    <name type="scientific">Nocardia colli</name>
    <dbReference type="NCBI Taxonomy" id="2545717"/>
    <lineage>
        <taxon>Bacteria</taxon>
        <taxon>Bacillati</taxon>
        <taxon>Actinomycetota</taxon>
        <taxon>Actinomycetes</taxon>
        <taxon>Mycobacteriales</taxon>
        <taxon>Nocardiaceae</taxon>
        <taxon>Nocardia</taxon>
    </lineage>
</organism>